<dbReference type="CDD" id="cd03358">
    <property type="entry name" value="LbH_WxcM_N_like"/>
    <property type="match status" value="1"/>
</dbReference>
<dbReference type="Pfam" id="PF00132">
    <property type="entry name" value="Hexapep"/>
    <property type="match status" value="2"/>
</dbReference>
<dbReference type="InterPro" id="IPR011004">
    <property type="entry name" value="Trimer_LpxA-like_sf"/>
</dbReference>
<evidence type="ECO:0000313" key="2">
    <source>
        <dbReference type="EMBL" id="MFC7348099.1"/>
    </source>
</evidence>
<gene>
    <name evidence="2" type="ORF">ACFQO9_15380</name>
</gene>
<dbReference type="Pfam" id="PF14602">
    <property type="entry name" value="Hexapep_2"/>
    <property type="match status" value="1"/>
</dbReference>
<proteinExistence type="inferred from homology"/>
<comment type="caution">
    <text evidence="2">The sequence shown here is derived from an EMBL/GenBank/DDBJ whole genome shotgun (WGS) entry which is preliminary data.</text>
</comment>
<evidence type="ECO:0000256" key="1">
    <source>
        <dbReference type="ARBA" id="ARBA00007274"/>
    </source>
</evidence>
<dbReference type="Proteomes" id="UP001596550">
    <property type="component" value="Unassembled WGS sequence"/>
</dbReference>
<dbReference type="EMBL" id="JBHTCR010000007">
    <property type="protein sequence ID" value="MFC7348099.1"/>
    <property type="molecule type" value="Genomic_DNA"/>
</dbReference>
<sequence>MIHPTSDVQTTNIGEGTMIWQFCVVLKRATIGKDCNINFNVFIENDVTIGDHVTIKPGVQIWDGITIEDNVFIGPNVTFTNDKNPVSKNKDFKLLKTIVKKGASIGANSTILPGIIIYENAVVGAGSVVTKDVPPGETWFGNPAKKSIK</sequence>
<evidence type="ECO:0000313" key="3">
    <source>
        <dbReference type="Proteomes" id="UP001596550"/>
    </source>
</evidence>
<dbReference type="Gene3D" id="2.160.10.10">
    <property type="entry name" value="Hexapeptide repeat proteins"/>
    <property type="match status" value="1"/>
</dbReference>
<keyword evidence="3" id="KW-1185">Reference proteome</keyword>
<keyword evidence="2" id="KW-0808">Transferase</keyword>
<dbReference type="InterPro" id="IPR001451">
    <property type="entry name" value="Hexapep"/>
</dbReference>
<keyword evidence="2" id="KW-0012">Acyltransferase</keyword>
<accession>A0ABW2M1N8</accession>
<name>A0ABW2M1N8_9FLAO</name>
<dbReference type="EC" id="2.3.1.-" evidence="2"/>
<organism evidence="2 3">
    <name type="scientific">Chryseobacterium zhengzhouense</name>
    <dbReference type="NCBI Taxonomy" id="1636086"/>
    <lineage>
        <taxon>Bacteria</taxon>
        <taxon>Pseudomonadati</taxon>
        <taxon>Bacteroidota</taxon>
        <taxon>Flavobacteriia</taxon>
        <taxon>Flavobacteriales</taxon>
        <taxon>Weeksellaceae</taxon>
        <taxon>Chryseobacterium group</taxon>
        <taxon>Chryseobacterium</taxon>
    </lineage>
</organism>
<dbReference type="RefSeq" id="WP_378181130.1">
    <property type="nucleotide sequence ID" value="NZ_JBHTCR010000007.1"/>
</dbReference>
<dbReference type="GO" id="GO:0016746">
    <property type="term" value="F:acyltransferase activity"/>
    <property type="evidence" value="ECO:0007669"/>
    <property type="project" value="UniProtKB-KW"/>
</dbReference>
<protein>
    <submittedName>
        <fullName evidence="2">Acyltransferase</fullName>
        <ecNumber evidence="2">2.3.1.-</ecNumber>
    </submittedName>
</protein>
<dbReference type="InterPro" id="IPR050179">
    <property type="entry name" value="Trans_hexapeptide_repeat"/>
</dbReference>
<dbReference type="PANTHER" id="PTHR43300">
    <property type="entry name" value="ACETYLTRANSFERASE"/>
    <property type="match status" value="1"/>
</dbReference>
<comment type="similarity">
    <text evidence="1">Belongs to the transferase hexapeptide repeat family.</text>
</comment>
<reference evidence="3" key="1">
    <citation type="journal article" date="2019" name="Int. J. Syst. Evol. Microbiol.">
        <title>The Global Catalogue of Microorganisms (GCM) 10K type strain sequencing project: providing services to taxonomists for standard genome sequencing and annotation.</title>
        <authorList>
            <consortium name="The Broad Institute Genomics Platform"/>
            <consortium name="The Broad Institute Genome Sequencing Center for Infectious Disease"/>
            <person name="Wu L."/>
            <person name="Ma J."/>
        </authorList>
    </citation>
    <scope>NUCLEOTIDE SEQUENCE [LARGE SCALE GENOMIC DNA]</scope>
    <source>
        <strain evidence="3">CCUG 54781</strain>
    </source>
</reference>
<dbReference type="PANTHER" id="PTHR43300:SF4">
    <property type="entry name" value="ACYL-[ACYL-CARRIER-PROTEIN]--UDP-N-ACETYLGLUCOSAMINE O-ACYLTRANSFERASE"/>
    <property type="match status" value="1"/>
</dbReference>
<dbReference type="SUPFAM" id="SSF51161">
    <property type="entry name" value="Trimeric LpxA-like enzymes"/>
    <property type="match status" value="1"/>
</dbReference>